<dbReference type="RefSeq" id="WP_036943779.1">
    <property type="nucleotide sequence ID" value="NZ_JQKC01000023.1"/>
</dbReference>
<dbReference type="GO" id="GO:0016747">
    <property type="term" value="F:acyltransferase activity, transferring groups other than amino-acyl groups"/>
    <property type="evidence" value="ECO:0007669"/>
    <property type="project" value="InterPro"/>
</dbReference>
<evidence type="ECO:0000259" key="1">
    <source>
        <dbReference type="PROSITE" id="PS51186"/>
    </source>
</evidence>
<protein>
    <submittedName>
        <fullName evidence="2">GCN5-related N-acetyltransferase</fullName>
    </submittedName>
</protein>
<gene>
    <name evidence="2" type="ORF">Bccel_1420</name>
</gene>
<comment type="caution">
    <text evidence="2">The sequence shown here is derived from an EMBL/GenBank/DDBJ whole genome shotgun (WGS) entry which is preliminary data.</text>
</comment>
<dbReference type="EMBL" id="LGTC01000001">
    <property type="protein sequence ID" value="KNY26158.1"/>
    <property type="molecule type" value="Genomic_DNA"/>
</dbReference>
<reference evidence="3" key="1">
    <citation type="submission" date="2015-07" db="EMBL/GenBank/DDBJ databases">
        <title>Near-Complete Genome Sequence of the Cellulolytic Bacterium Bacteroides (Pseudobacteroides) cellulosolvens ATCC 35603.</title>
        <authorList>
            <person name="Dassa B."/>
            <person name="Utturkar S.M."/>
            <person name="Klingeman D.M."/>
            <person name="Hurt R.A."/>
            <person name="Keller M."/>
            <person name="Xu J."/>
            <person name="Reddy Y.H.K."/>
            <person name="Borovok I."/>
            <person name="Grinberg I.R."/>
            <person name="Lamed R."/>
            <person name="Zhivin O."/>
            <person name="Bayer E.A."/>
            <person name="Brown S.D."/>
        </authorList>
    </citation>
    <scope>NUCLEOTIDE SEQUENCE [LARGE SCALE GENOMIC DNA]</scope>
    <source>
        <strain evidence="3">DSM 2933</strain>
    </source>
</reference>
<dbReference type="Proteomes" id="UP000036923">
    <property type="component" value="Unassembled WGS sequence"/>
</dbReference>
<proteinExistence type="predicted"/>
<organism evidence="2 3">
    <name type="scientific">Pseudobacteroides cellulosolvens ATCC 35603 = DSM 2933</name>
    <dbReference type="NCBI Taxonomy" id="398512"/>
    <lineage>
        <taxon>Bacteria</taxon>
        <taxon>Bacillati</taxon>
        <taxon>Bacillota</taxon>
        <taxon>Clostridia</taxon>
        <taxon>Eubacteriales</taxon>
        <taxon>Oscillospiraceae</taxon>
        <taxon>Pseudobacteroides</taxon>
    </lineage>
</organism>
<dbReference type="InterPro" id="IPR000182">
    <property type="entry name" value="GNAT_dom"/>
</dbReference>
<dbReference type="STRING" id="398512.Bccel_1420"/>
<dbReference type="CDD" id="cd04301">
    <property type="entry name" value="NAT_SF"/>
    <property type="match status" value="1"/>
</dbReference>
<feature type="domain" description="N-acetyltransferase" evidence="1">
    <location>
        <begin position="30"/>
        <end position="183"/>
    </location>
</feature>
<dbReference type="Gene3D" id="3.40.630.30">
    <property type="match status" value="1"/>
</dbReference>
<dbReference type="AlphaFoldDB" id="A0A0L6JKA6"/>
<keyword evidence="2" id="KW-0808">Transferase</keyword>
<dbReference type="OrthoDB" id="581534at2"/>
<dbReference type="InterPro" id="IPR016181">
    <property type="entry name" value="Acyl_CoA_acyltransferase"/>
</dbReference>
<dbReference type="SUPFAM" id="SSF55729">
    <property type="entry name" value="Acyl-CoA N-acyltransferases (Nat)"/>
    <property type="match status" value="1"/>
</dbReference>
<evidence type="ECO:0000313" key="3">
    <source>
        <dbReference type="Proteomes" id="UP000036923"/>
    </source>
</evidence>
<keyword evidence="3" id="KW-1185">Reference proteome</keyword>
<sequence>MLDKTIPYYHVLMKREEGKTLSKFVLPAQFKFTLFKPGDEKEWAEIETSVAEFNRAVDALVYFQNDYLPYIKELERRCLFIENNEGLKVATLTIWWCYTGVRRDPWIHWVAVRPEYQGLGLGKALVYEGLRRLLEIEGDGNVYLHTQTWSYKAIGIYKKSGFEITQEKGLGGFQNCDYHKAMELLKKYL</sequence>
<accession>A0A0L6JKA6</accession>
<evidence type="ECO:0000313" key="2">
    <source>
        <dbReference type="EMBL" id="KNY26158.1"/>
    </source>
</evidence>
<dbReference type="Pfam" id="PF00583">
    <property type="entry name" value="Acetyltransf_1"/>
    <property type="match status" value="1"/>
</dbReference>
<name>A0A0L6JKA6_9FIRM</name>
<dbReference type="PROSITE" id="PS51186">
    <property type="entry name" value="GNAT"/>
    <property type="match status" value="1"/>
</dbReference>
<dbReference type="eggNOG" id="COG0456">
    <property type="taxonomic scope" value="Bacteria"/>
</dbReference>